<comment type="caution">
    <text evidence="2">The sequence shown here is derived from an EMBL/GenBank/DDBJ whole genome shotgun (WGS) entry which is preliminary data.</text>
</comment>
<proteinExistence type="predicted"/>
<gene>
    <name evidence="2" type="ORF">C4D60_Mb04t37480</name>
</gene>
<reference evidence="2 3" key="1">
    <citation type="journal article" date="2019" name="Nat. Plants">
        <title>Genome sequencing of Musa balbisiana reveals subgenome evolution and function divergence in polyploid bananas.</title>
        <authorList>
            <person name="Yao X."/>
        </authorList>
    </citation>
    <scope>NUCLEOTIDE SEQUENCE [LARGE SCALE GENOMIC DNA]</scope>
    <source>
        <strain evidence="3">cv. DH-PKW</strain>
        <tissue evidence="2">Leaves</tissue>
    </source>
</reference>
<dbReference type="EMBL" id="PYDT01000001">
    <property type="protein sequence ID" value="THU74824.1"/>
    <property type="molecule type" value="Genomic_DNA"/>
</dbReference>
<dbReference type="InterPro" id="IPR039607">
    <property type="entry name" value="VQ_8/17/18/20/21/25"/>
</dbReference>
<name>A0A4S8KHG1_MUSBA</name>
<evidence type="ECO:0000259" key="1">
    <source>
        <dbReference type="Pfam" id="PF05678"/>
    </source>
</evidence>
<dbReference type="InterPro" id="IPR008889">
    <property type="entry name" value="VQ"/>
</dbReference>
<evidence type="ECO:0000313" key="3">
    <source>
        <dbReference type="Proteomes" id="UP000317650"/>
    </source>
</evidence>
<dbReference type="PANTHER" id="PTHR33143:SF6">
    <property type="entry name" value="OS08G0102900 PROTEIN"/>
    <property type="match status" value="1"/>
</dbReference>
<dbReference type="Pfam" id="PF05678">
    <property type="entry name" value="VQ"/>
    <property type="match status" value="1"/>
</dbReference>
<feature type="domain" description="VQ" evidence="1">
    <location>
        <begin position="40"/>
        <end position="65"/>
    </location>
</feature>
<organism evidence="2 3">
    <name type="scientific">Musa balbisiana</name>
    <name type="common">Banana</name>
    <dbReference type="NCBI Taxonomy" id="52838"/>
    <lineage>
        <taxon>Eukaryota</taxon>
        <taxon>Viridiplantae</taxon>
        <taxon>Streptophyta</taxon>
        <taxon>Embryophyta</taxon>
        <taxon>Tracheophyta</taxon>
        <taxon>Spermatophyta</taxon>
        <taxon>Magnoliopsida</taxon>
        <taxon>Liliopsida</taxon>
        <taxon>Zingiberales</taxon>
        <taxon>Musaceae</taxon>
        <taxon>Musa</taxon>
    </lineage>
</organism>
<accession>A0A4S8KHG1</accession>
<dbReference type="PANTHER" id="PTHR33143">
    <property type="entry name" value="F16F4.1 PROTEIN-RELATED"/>
    <property type="match status" value="1"/>
</dbReference>
<evidence type="ECO:0000313" key="2">
    <source>
        <dbReference type="EMBL" id="THU74824.1"/>
    </source>
</evidence>
<protein>
    <recommendedName>
        <fullName evidence="1">VQ domain-containing protein</fullName>
    </recommendedName>
</protein>
<keyword evidence="3" id="KW-1185">Reference proteome</keyword>
<dbReference type="AlphaFoldDB" id="A0A4S8KHG1"/>
<dbReference type="Proteomes" id="UP000317650">
    <property type="component" value="Chromosome 4"/>
</dbReference>
<sequence>MIENMQAMDGMRSRRNGELQPLVIREESHKIRKPVVIHLASPTVIHAEAGEFMALVQRLTGRDSSATDIVGGSSGPANAACFQGRKRQLPVRVKARALKPVGKETKTCLDQTSSSCQPSVPPALFLSDLSPPWSGVAELIAADHPLVYSSKF</sequence>
<dbReference type="GO" id="GO:0005634">
    <property type="term" value="C:nucleus"/>
    <property type="evidence" value="ECO:0007669"/>
    <property type="project" value="TreeGrafter"/>
</dbReference>